<comment type="caution">
    <text evidence="1">The sequence shown here is derived from an EMBL/GenBank/DDBJ whole genome shotgun (WGS) entry which is preliminary data.</text>
</comment>
<gene>
    <name evidence="1" type="ORF">GTP90_23755</name>
</gene>
<evidence type="ECO:0000313" key="2">
    <source>
        <dbReference type="Proteomes" id="UP000447355"/>
    </source>
</evidence>
<dbReference type="RefSeq" id="WP_161085859.1">
    <property type="nucleotide sequence ID" value="NZ_WWCX01000056.1"/>
</dbReference>
<reference evidence="1" key="1">
    <citation type="submission" date="2019-12" db="EMBL/GenBank/DDBJ databases">
        <title>Novel species isolated from a subtropical stream in China.</title>
        <authorList>
            <person name="Lu H."/>
        </authorList>
    </citation>
    <scope>NUCLEOTIDE SEQUENCE [LARGE SCALE GENOMIC DNA]</scope>
    <source>
        <strain evidence="1">FT81W</strain>
    </source>
</reference>
<protein>
    <submittedName>
        <fullName evidence="1">Uncharacterized protein</fullName>
    </submittedName>
</protein>
<proteinExistence type="predicted"/>
<sequence length="100" mass="11301">MSTEVYENAQLNILISNVVATDEELVAFRAGLLKEFSTIQDLKIEVDHMSKQGPHYAVRFNIPGPLYFDDKRLMDVLYAIPLGRWSIDYKAGPKGETAIL</sequence>
<accession>A0A845GT40</accession>
<dbReference type="Proteomes" id="UP000447355">
    <property type="component" value="Unassembled WGS sequence"/>
</dbReference>
<evidence type="ECO:0000313" key="1">
    <source>
        <dbReference type="EMBL" id="MYM96875.1"/>
    </source>
</evidence>
<dbReference type="AlphaFoldDB" id="A0A845GT40"/>
<dbReference type="EMBL" id="WWCX01000056">
    <property type="protein sequence ID" value="MYM96875.1"/>
    <property type="molecule type" value="Genomic_DNA"/>
</dbReference>
<organism evidence="1 2">
    <name type="scientific">Duganella vulcania</name>
    <dbReference type="NCBI Taxonomy" id="2692166"/>
    <lineage>
        <taxon>Bacteria</taxon>
        <taxon>Pseudomonadati</taxon>
        <taxon>Pseudomonadota</taxon>
        <taxon>Betaproteobacteria</taxon>
        <taxon>Burkholderiales</taxon>
        <taxon>Oxalobacteraceae</taxon>
        <taxon>Telluria group</taxon>
        <taxon>Duganella</taxon>
    </lineage>
</organism>
<name>A0A845GT40_9BURK</name>